<dbReference type="EMBL" id="JABZMI010000435">
    <property type="protein sequence ID" value="MBF1166378.1"/>
    <property type="molecule type" value="Genomic_DNA"/>
</dbReference>
<dbReference type="Proteomes" id="UP000718593">
    <property type="component" value="Unassembled WGS sequence"/>
</dbReference>
<dbReference type="Pfam" id="PF13462">
    <property type="entry name" value="Thioredoxin_4"/>
    <property type="match status" value="1"/>
</dbReference>
<dbReference type="SUPFAM" id="SSF52833">
    <property type="entry name" value="Thioredoxin-like"/>
    <property type="match status" value="1"/>
</dbReference>
<dbReference type="InterPro" id="IPR036249">
    <property type="entry name" value="Thioredoxin-like_sf"/>
</dbReference>
<protein>
    <submittedName>
        <fullName evidence="2">Thioredoxin domain-containing protein</fullName>
    </submittedName>
</protein>
<sequence>MTNSRPPVHASPTRRKRARLFRSAAVALAALLLVLLWAMQKDDAAPFASKPTPEARQEPGPPWRAGPANARFIIVLYADMECPYCKAYYPALKAWVAGQSEASLQWQHLPLPAHEPAATALAIFAECFGETSGHAGFFEAVGWLYQHTRSDGQGLPDGLRHPRMTPAVQACLDSGRPQAIVRTQAEEGAHAGVTATPSLRLIDRQTGESLLLRGPVEGDALLSAMDLLLADATAPARSVEAPTIGGGGTPR</sequence>
<gene>
    <name evidence="2" type="ORF">HXL68_15220</name>
</gene>
<dbReference type="CDD" id="cd02972">
    <property type="entry name" value="DsbA_family"/>
    <property type="match status" value="1"/>
</dbReference>
<dbReference type="PROSITE" id="PS51352">
    <property type="entry name" value="THIOREDOXIN_2"/>
    <property type="match status" value="1"/>
</dbReference>
<evidence type="ECO:0000313" key="2">
    <source>
        <dbReference type="EMBL" id="MBF1166378.1"/>
    </source>
</evidence>
<dbReference type="InterPro" id="IPR012336">
    <property type="entry name" value="Thioredoxin-like_fold"/>
</dbReference>
<dbReference type="Gene3D" id="3.40.30.10">
    <property type="entry name" value="Glutaredoxin"/>
    <property type="match status" value="1"/>
</dbReference>
<dbReference type="InterPro" id="IPR013766">
    <property type="entry name" value="Thioredoxin_domain"/>
</dbReference>
<name>A0A930BYM1_9RHOO</name>
<evidence type="ECO:0000313" key="3">
    <source>
        <dbReference type="Proteomes" id="UP000718593"/>
    </source>
</evidence>
<feature type="domain" description="Thioredoxin" evidence="1">
    <location>
        <begin position="39"/>
        <end position="230"/>
    </location>
</feature>
<reference evidence="2" key="1">
    <citation type="submission" date="2020-04" db="EMBL/GenBank/DDBJ databases">
        <title>Deep metagenomics examines the oral microbiome during advanced dental caries in children, revealing novel taxa and co-occurrences with host molecules.</title>
        <authorList>
            <person name="Baker J.L."/>
            <person name="Morton J.T."/>
            <person name="Dinis M."/>
            <person name="Alvarez R."/>
            <person name="Tran N.C."/>
            <person name="Knight R."/>
            <person name="Edlund A."/>
        </authorList>
    </citation>
    <scope>NUCLEOTIDE SEQUENCE</scope>
    <source>
        <strain evidence="2">JCVI_32_bin.24</strain>
    </source>
</reference>
<accession>A0A930BYM1</accession>
<organism evidence="2 3">
    <name type="scientific">Dechloromonas agitata</name>
    <dbReference type="NCBI Taxonomy" id="73030"/>
    <lineage>
        <taxon>Bacteria</taxon>
        <taxon>Pseudomonadati</taxon>
        <taxon>Pseudomonadota</taxon>
        <taxon>Betaproteobacteria</taxon>
        <taxon>Rhodocyclales</taxon>
        <taxon>Azonexaceae</taxon>
        <taxon>Dechloromonas</taxon>
    </lineage>
</organism>
<dbReference type="AlphaFoldDB" id="A0A930BYM1"/>
<proteinExistence type="predicted"/>
<evidence type="ECO:0000259" key="1">
    <source>
        <dbReference type="PROSITE" id="PS51352"/>
    </source>
</evidence>
<comment type="caution">
    <text evidence="2">The sequence shown here is derived from an EMBL/GenBank/DDBJ whole genome shotgun (WGS) entry which is preliminary data.</text>
</comment>